<dbReference type="InterPro" id="IPR046700">
    <property type="entry name" value="DUF6570"/>
</dbReference>
<dbReference type="InterPro" id="IPR027417">
    <property type="entry name" value="P-loop_NTPase"/>
</dbReference>
<dbReference type="InterPro" id="IPR010285">
    <property type="entry name" value="DNA_helicase_pif1-like_DEAD"/>
</dbReference>
<feature type="compositionally biased region" description="Polar residues" evidence="3">
    <location>
        <begin position="541"/>
        <end position="556"/>
    </location>
</feature>
<dbReference type="PROSITE" id="PS50802">
    <property type="entry name" value="OTU"/>
    <property type="match status" value="1"/>
</dbReference>
<gene>
    <name evidence="4" type="ORF">PACLA_8A072172</name>
</gene>
<dbReference type="GO" id="GO:0005524">
    <property type="term" value="F:ATP binding"/>
    <property type="evidence" value="ECO:0007669"/>
    <property type="project" value="UniProtKB-KW"/>
</dbReference>
<comment type="caution">
    <text evidence="4">The sequence shown here is derived from an EMBL/GenBank/DDBJ whole genome shotgun (WGS) entry which is preliminary data.</text>
</comment>
<keyword evidence="5" id="KW-1185">Reference proteome</keyword>
<dbReference type="InterPro" id="IPR051055">
    <property type="entry name" value="PIF1_helicase"/>
</dbReference>
<keyword evidence="1" id="KW-0067">ATP-binding</keyword>
<feature type="region of interest" description="Disordered" evidence="3">
    <location>
        <begin position="228"/>
        <end position="253"/>
    </location>
</feature>
<keyword evidence="1" id="KW-0234">DNA repair</keyword>
<evidence type="ECO:0000256" key="3">
    <source>
        <dbReference type="SAM" id="MobiDB-lite"/>
    </source>
</evidence>
<dbReference type="EMBL" id="CACRXK020001985">
    <property type="protein sequence ID" value="CAB3992123.1"/>
    <property type="molecule type" value="Genomic_DNA"/>
</dbReference>
<dbReference type="GO" id="GO:0043139">
    <property type="term" value="F:5'-3' DNA helicase activity"/>
    <property type="evidence" value="ECO:0007669"/>
    <property type="project" value="UniProtKB-EC"/>
</dbReference>
<dbReference type="Pfam" id="PF02338">
    <property type="entry name" value="OTU"/>
    <property type="match status" value="1"/>
</dbReference>
<dbReference type="SUPFAM" id="SSF54001">
    <property type="entry name" value="Cysteine proteinases"/>
    <property type="match status" value="1"/>
</dbReference>
<evidence type="ECO:0000256" key="2">
    <source>
        <dbReference type="SAM" id="Coils"/>
    </source>
</evidence>
<protein>
    <recommendedName>
        <fullName evidence="1">ATP-dependent DNA helicase</fullName>
        <ecNumber evidence="1">5.6.2.3</ecNumber>
    </recommendedName>
</protein>
<dbReference type="Gene3D" id="3.40.50.300">
    <property type="entry name" value="P-loop containing nucleotide triphosphate hydrolases"/>
    <property type="match status" value="1"/>
</dbReference>
<dbReference type="Proteomes" id="UP001152795">
    <property type="component" value="Unassembled WGS sequence"/>
</dbReference>
<keyword evidence="2" id="KW-0175">Coiled coil</keyword>
<dbReference type="Gene3D" id="3.90.70.80">
    <property type="match status" value="1"/>
</dbReference>
<dbReference type="InterPro" id="IPR003593">
    <property type="entry name" value="AAA+_ATPase"/>
</dbReference>
<keyword evidence="1" id="KW-0378">Hydrolase</keyword>
<keyword evidence="1 4" id="KW-0347">Helicase</keyword>
<comment type="cofactor">
    <cofactor evidence="1">
        <name>Mg(2+)</name>
        <dbReference type="ChEBI" id="CHEBI:18420"/>
    </cofactor>
</comment>
<comment type="similarity">
    <text evidence="1">Belongs to the helicase family.</text>
</comment>
<dbReference type="Gene3D" id="3.60.10.10">
    <property type="entry name" value="Endonuclease/exonuclease/phosphatase"/>
    <property type="match status" value="1"/>
</dbReference>
<dbReference type="SMART" id="SM00382">
    <property type="entry name" value="AAA"/>
    <property type="match status" value="1"/>
</dbReference>
<dbReference type="Pfam" id="PF05970">
    <property type="entry name" value="PIF1"/>
    <property type="match status" value="1"/>
</dbReference>
<dbReference type="GO" id="GO:0016787">
    <property type="term" value="F:hydrolase activity"/>
    <property type="evidence" value="ECO:0007669"/>
    <property type="project" value="UniProtKB-KW"/>
</dbReference>
<dbReference type="GO" id="GO:0000723">
    <property type="term" value="P:telomere maintenance"/>
    <property type="evidence" value="ECO:0007669"/>
    <property type="project" value="InterPro"/>
</dbReference>
<feature type="coiled-coil region" evidence="2">
    <location>
        <begin position="1802"/>
        <end position="1829"/>
    </location>
</feature>
<name>A0A6S7GKV5_PARCT</name>
<feature type="region of interest" description="Disordered" evidence="3">
    <location>
        <begin position="541"/>
        <end position="623"/>
    </location>
</feature>
<feature type="compositionally biased region" description="Low complexity" evidence="3">
    <location>
        <begin position="557"/>
        <end position="566"/>
    </location>
</feature>
<dbReference type="EC" id="5.6.2.3" evidence="1"/>
<sequence>MAFTKKITRDTKANLLTRQSSLFKRERRGDSPRVIANRLTCQRALCNRRERQGDSPRVIVNRLTCQRALRNRRERQGDSPRVIANRLTCQRALCNGRKRQGGSQRVTVTDLVHGSSTTVQNRVQCKENSTRSNENLSISKLINTAINTAINVKLLKSKVTLNSRENVKVTHETQGDLGNESKVNETCYSETCHNSSTEKNKQNSTALPNFNNTHASIVKELLPLPSTRPYNNFSRSRSRSKHLTHVKSRDREPSRIPVKKLVHLMNKNRKSRRLIKRFIKQCIPKSSCFHNLLSTRYRKDIILQQTNAYMWKFRKPFHAKSKRIRRVVHKQLSMTMHNLAILKNSTKRARTRKHKLFKSYSVKVVGSSKCNMQRIKTSDRNFLFVSGDVELNPGPVNTLNMSVLTTRLARIGRKPVNIVGDGNCLFRSVSHQLYRTESRHAQIRALAIQHLINCPEHFIESNTEQSWSHYLQNMSRLGSWADHIIIQAVANANNLRIHITESAQNFTETTVVTSIYAQENVRDIYIGHIDELHYVSTTPIEQSASQQIENQTATDKQNSQSNTNSNKRISENSVSMKKNHKRKEYMKEYMKKRRSNNEFKKKESERKKSYNKKYKNSNSEKIKESWQKASATYRQSNPEKVKESFKTASATYRQSNPEKVKESFKTASATYRQSNLEKVKESCKTATAAYRQSNPEKVKESFKIANATYRQSNPEKVKEICKTASATYRQSNPERVKKSCKTATATYRQSNPEKVKESNKTATATYKKLNLRKVAELSKLSNITYKQNYSERVKDTQKRKYLKRKLECGESETKMIKYNKVDNSNDNSCETLQIPGNSDDSRQEIDVTKAIELFHKNISVGPEYICTCCDQLWYRSSVTECNVSLYKSCSKEILKICLTGLKSIDNTEWICGTCHSNLKVGKLPSCSKANKMTFPEKPEVLENLTPLEERLISPRIPFMQVRELPSGGQLSIHGNVVNVPADVNTTVSVLPRPINESQTIPIKLKRRLGYKHHYQFQNVRPTKVLDAAQYLVRTSEIFKNEGIQVMDNYVSNPVNKDEEWSEFIAKNTKETSDNLSNDLNIENQETVETRVSNDSVDNDTDDEWCEVTERPSGVMDTLLQEPDITQDGDKIISFAPGEGNRPLGIFIDKDAEFLSFPTIYCGKRQADNSERLVPVHYSTICKWELRSRDRRVAQSVPNIFYKLKKLQIRQIQGSASLSLRKCKTKGKTYTAGDLKSESSVNKLINLDEGFRVLRNLRGSPPYFERCKKDLFAMIRQLGKPTWFCSFSAAETRWIHLIKILGRLIDNKHYTDDEVKQMTWQKKSELIQKDPVTCARNFEHMVQQFIHNFIKSSCHPIGEVVDFFYRVEFQQRGSPHIHGLFWIKNAPEYGKDSDEDITNFVDSYVSCKADSDDLTELVNLQRHKHSKTCKKRGNAVCRFNFPLPPMPRTMILEPLSETDLEENVADILKKALGQIRSLLDSIKADETMTFDEFLKKLDLSEQQYLKAIRLSLKHNTLLLKRSPAEIRINCYNPNLLRAWKANMDIQYVLDPYACAVYILSYITKGQRGMSKLLRKACEEAKEGNKNIVNKVRHIGNKFLNAVEISAQEAVYLVMQMPLRRSSREFQFINTSDPHERTFLLKSMDKIKELPDHSVDIESDNIIKRYQRRPKKLENLCLADFVAWFNCKSDSNQKSKLKSNSPLIDDYLTESNFDDNVDDDLSDKEQKIFENDENDEYEMKGGMTLVKRQKPRIIRSVRFNKTKDPENYCREQIMLYTAWRNENTDLLKDFETYQDRYEIIKDVIEQNRKQYENHTEVLDQAVQDIESEENLVAPNTQYRDEQDREIGPKASELFGCFDPGKDKQHAQYDLINDIGIYPRTNDDEELVVKRLSDADFRKLVQSLNVEQKEFFYHVLNSVKTDKLPMRLFLSGGAGVGKSTVTNALYEALIRYLNSQPQNDPDDVSVVKVAPTGKAAFNIRGNTLHSAFKIPANRGFNYCTLDRDRLNTIRSQLQRMQVIFIDEISMVGSAMFNFLDLRLQQIMGTKEPFGGLSIITVGDLFQLKPVFDNWIFENSKDGYAALATNLWQKYFQMFELSEVMRQREDKEFAEILNRIREGNHTEADIEVLKERILNISPQHPDYPISLTHLFSTNMAVDQHNHDVFQKSSNEKVDIKAIDIVLGDLSDDLKERLKKQIPNDPSKTMGLYSVCSILKEAKYDLTTNVSVLDGMTNGAECIIKKIDYRVEGSSRPSIIWVLFQEQHIGNDYRREYSYLYNQSIEKNWVPILEVKRQFTKNKIQVLRRQFPLRPSAAKTIHRCQGDTLNEAVVDLPSLKREHMHYVALSRLRSILGLHILNLNEKKIAVSKKVQEEMTRLRQNSVLKSHLPFLYKDTSETFKILFQNVRSLHLHVADVASDYSVKAADINIFVETALCSNDDNELYQIPGFQLFRNDFIPDGARTPYGTAAYVKDNIQLILEPSRCNYNHVEMTLLKVNHPVNNLHVVGIYRSKSKVKISMFVDALKHLHSTYINDPNTPVIIVGDFNVNLFENASDKNTLSKYLIEEKQYVQLISQVTTDYKTQIDHIYTNIPERVKSSGVLESYFSDHKPIFVSLI</sequence>
<reference evidence="4" key="1">
    <citation type="submission" date="2020-04" db="EMBL/GenBank/DDBJ databases">
        <authorList>
            <person name="Alioto T."/>
            <person name="Alioto T."/>
            <person name="Gomez Garrido J."/>
        </authorList>
    </citation>
    <scope>NUCLEOTIDE SEQUENCE</scope>
    <source>
        <strain evidence="4">A484AB</strain>
    </source>
</reference>
<evidence type="ECO:0000256" key="1">
    <source>
        <dbReference type="RuleBase" id="RU363044"/>
    </source>
</evidence>
<dbReference type="InterPro" id="IPR025476">
    <property type="entry name" value="Helitron_helicase-like"/>
</dbReference>
<comment type="catalytic activity">
    <reaction evidence="1">
        <text>ATP + H2O = ADP + phosphate + H(+)</text>
        <dbReference type="Rhea" id="RHEA:13065"/>
        <dbReference type="ChEBI" id="CHEBI:15377"/>
        <dbReference type="ChEBI" id="CHEBI:15378"/>
        <dbReference type="ChEBI" id="CHEBI:30616"/>
        <dbReference type="ChEBI" id="CHEBI:43474"/>
        <dbReference type="ChEBI" id="CHEBI:456216"/>
        <dbReference type="EC" id="5.6.2.3"/>
    </reaction>
</comment>
<dbReference type="CDD" id="cd18809">
    <property type="entry name" value="SF1_C_RecD"/>
    <property type="match status" value="1"/>
</dbReference>
<keyword evidence="1" id="KW-0227">DNA damage</keyword>
<dbReference type="PANTHER" id="PTHR47642:SF8">
    <property type="entry name" value="ATP-DEPENDENT DNA HELICASE"/>
    <property type="match status" value="1"/>
</dbReference>
<dbReference type="InterPro" id="IPR036691">
    <property type="entry name" value="Endo/exonu/phosph_ase_sf"/>
</dbReference>
<keyword evidence="1" id="KW-0233">DNA recombination</keyword>
<feature type="compositionally biased region" description="Basic and acidic residues" evidence="3">
    <location>
        <begin position="585"/>
        <end position="608"/>
    </location>
</feature>
<dbReference type="PANTHER" id="PTHR47642">
    <property type="entry name" value="ATP-DEPENDENT DNA HELICASE"/>
    <property type="match status" value="1"/>
</dbReference>
<proteinExistence type="inferred from homology"/>
<dbReference type="SUPFAM" id="SSF52540">
    <property type="entry name" value="P-loop containing nucleoside triphosphate hydrolases"/>
    <property type="match status" value="2"/>
</dbReference>
<dbReference type="GO" id="GO:0006310">
    <property type="term" value="P:DNA recombination"/>
    <property type="evidence" value="ECO:0007669"/>
    <property type="project" value="UniProtKB-KW"/>
</dbReference>
<feature type="compositionally biased region" description="Basic residues" evidence="3">
    <location>
        <begin position="236"/>
        <end position="246"/>
    </location>
</feature>
<organism evidence="4 5">
    <name type="scientific">Paramuricea clavata</name>
    <name type="common">Red gorgonian</name>
    <name type="synonym">Violescent sea-whip</name>
    <dbReference type="NCBI Taxonomy" id="317549"/>
    <lineage>
        <taxon>Eukaryota</taxon>
        <taxon>Metazoa</taxon>
        <taxon>Cnidaria</taxon>
        <taxon>Anthozoa</taxon>
        <taxon>Octocorallia</taxon>
        <taxon>Malacalcyonacea</taxon>
        <taxon>Plexauridae</taxon>
        <taxon>Paramuricea</taxon>
    </lineage>
</organism>
<dbReference type="SUPFAM" id="SSF56219">
    <property type="entry name" value="DNase I-like"/>
    <property type="match status" value="1"/>
</dbReference>
<dbReference type="InterPro" id="IPR038765">
    <property type="entry name" value="Papain-like_cys_pep_sf"/>
</dbReference>
<dbReference type="InterPro" id="IPR003323">
    <property type="entry name" value="OTU_dom"/>
</dbReference>
<evidence type="ECO:0000313" key="4">
    <source>
        <dbReference type="EMBL" id="CAB3992123.1"/>
    </source>
</evidence>
<dbReference type="CDD" id="cd22758">
    <property type="entry name" value="OTU_232R-like"/>
    <property type="match status" value="1"/>
</dbReference>
<dbReference type="OrthoDB" id="10063525at2759"/>
<dbReference type="GO" id="GO:0006281">
    <property type="term" value="P:DNA repair"/>
    <property type="evidence" value="ECO:0007669"/>
    <property type="project" value="UniProtKB-KW"/>
</dbReference>
<dbReference type="Pfam" id="PF14214">
    <property type="entry name" value="Helitron_like_N"/>
    <property type="match status" value="1"/>
</dbReference>
<dbReference type="Pfam" id="PF20209">
    <property type="entry name" value="DUF6570"/>
    <property type="match status" value="1"/>
</dbReference>
<keyword evidence="1" id="KW-0547">Nucleotide-binding</keyword>
<accession>A0A6S7GKV5</accession>
<evidence type="ECO:0000313" key="5">
    <source>
        <dbReference type="Proteomes" id="UP001152795"/>
    </source>
</evidence>